<protein>
    <submittedName>
        <fullName evidence="2">Mic1 domain-containing protein</fullName>
    </submittedName>
</protein>
<evidence type="ECO:0000313" key="2">
    <source>
        <dbReference type="EMBL" id="KAK5966827.1"/>
    </source>
</evidence>
<comment type="caution">
    <text evidence="2">The sequence shown here is derived from an EMBL/GenBank/DDBJ whole genome shotgun (WGS) entry which is preliminary data.</text>
</comment>
<dbReference type="Pfam" id="PF21029">
    <property type="entry name" value="RMC1_N"/>
    <property type="match status" value="1"/>
</dbReference>
<dbReference type="GO" id="GO:0005765">
    <property type="term" value="C:lysosomal membrane"/>
    <property type="evidence" value="ECO:0007669"/>
    <property type="project" value="TreeGrafter"/>
</dbReference>
<reference evidence="2 3" key="1">
    <citation type="submission" date="2019-10" db="EMBL/GenBank/DDBJ databases">
        <title>Assembly and Annotation for the nematode Trichostrongylus colubriformis.</title>
        <authorList>
            <person name="Martin J."/>
        </authorList>
    </citation>
    <scope>NUCLEOTIDE SEQUENCE [LARGE SCALE GENOMIC DNA]</scope>
    <source>
        <strain evidence="2">G859</strain>
        <tissue evidence="2">Whole worm</tissue>
    </source>
</reference>
<dbReference type="InterPro" id="IPR040371">
    <property type="entry name" value="RMC1"/>
</dbReference>
<proteinExistence type="predicted"/>
<dbReference type="AlphaFoldDB" id="A0AAN8IF31"/>
<dbReference type="EMBL" id="WIXE01023062">
    <property type="protein sequence ID" value="KAK5966827.1"/>
    <property type="molecule type" value="Genomic_DNA"/>
</dbReference>
<feature type="domain" description="Regulator of MON1-CCZ1 complex N-terminal" evidence="1">
    <location>
        <begin position="45"/>
        <end position="131"/>
    </location>
</feature>
<dbReference type="GO" id="GO:0035658">
    <property type="term" value="C:Mon1-Ccz1 complex"/>
    <property type="evidence" value="ECO:0007669"/>
    <property type="project" value="InterPro"/>
</dbReference>
<evidence type="ECO:0000313" key="3">
    <source>
        <dbReference type="Proteomes" id="UP001331761"/>
    </source>
</evidence>
<evidence type="ECO:0000259" key="1">
    <source>
        <dbReference type="Pfam" id="PF21029"/>
    </source>
</evidence>
<dbReference type="GO" id="GO:0031902">
    <property type="term" value="C:late endosome membrane"/>
    <property type="evidence" value="ECO:0007669"/>
    <property type="project" value="TreeGrafter"/>
</dbReference>
<dbReference type="PANTHER" id="PTHR12897:SF4">
    <property type="entry name" value="REGULATOR OF MON1-CCZ1 COMPLEX"/>
    <property type="match status" value="1"/>
</dbReference>
<dbReference type="InterPro" id="IPR049040">
    <property type="entry name" value="RMC1_N"/>
</dbReference>
<dbReference type="PANTHER" id="PTHR12897">
    <property type="entry name" value="COLON CANCER-ASSOCIATED PROTEIN MIC1"/>
    <property type="match status" value="1"/>
</dbReference>
<dbReference type="GO" id="GO:0010506">
    <property type="term" value="P:regulation of autophagy"/>
    <property type="evidence" value="ECO:0007669"/>
    <property type="project" value="InterPro"/>
</dbReference>
<keyword evidence="3" id="KW-1185">Reference proteome</keyword>
<organism evidence="2 3">
    <name type="scientific">Trichostrongylus colubriformis</name>
    <name type="common">Black scour worm</name>
    <dbReference type="NCBI Taxonomy" id="6319"/>
    <lineage>
        <taxon>Eukaryota</taxon>
        <taxon>Metazoa</taxon>
        <taxon>Ecdysozoa</taxon>
        <taxon>Nematoda</taxon>
        <taxon>Chromadorea</taxon>
        <taxon>Rhabditida</taxon>
        <taxon>Rhabditina</taxon>
        <taxon>Rhabditomorpha</taxon>
        <taxon>Strongyloidea</taxon>
        <taxon>Trichostrongylidae</taxon>
        <taxon>Trichostrongylus</taxon>
    </lineage>
</organism>
<dbReference type="Proteomes" id="UP001331761">
    <property type="component" value="Unassembled WGS sequence"/>
</dbReference>
<sequence length="431" mass="48119">MICASGIKLSHFDSKRIIFSIPTSLITPPKKYSRCSSSPVALLSQFRTKDRGPPGLMKLSPNGKLAILQRHINSVDIILLDRNDGTCAVEFNLPTKSKDMILSVDWITNNQVLFVTKQSLELFSVNEEKKSAKLLRTLNVSACWSLFYVCVDINTPVTENLLEKDVTVASIYGEICVMVLRYSVDGSSAADLVIYELTSDVHCVAKMKYSLTLGCSGGFGIHVIDNLVIVHHQVTAKSMIFDVAFSPNRPTHSPLITTSISEYTTCVGASIKICRLSDPIAGMMYQLALCCDRAPEEIADKCTLIEFLVHRSNTKSLVLSTLLESLKSRVLRLRQVRKLFDLIVEKFALSSAAVMSHSESTKAQLIAVDVEHLRIEQADMQSSIFIPFMAKYIRFPQKPMCPVSNIRFTWKQLSNWPETLLESTVKSKLKE</sequence>
<accession>A0AAN8IF31</accession>
<gene>
    <name evidence="2" type="ORF">GCK32_011357</name>
</gene>
<name>A0AAN8IF31_TRICO</name>